<keyword evidence="3" id="KW-1185">Reference proteome</keyword>
<evidence type="ECO:0000313" key="2">
    <source>
        <dbReference type="Ensembl" id="ENSHCOP00000010879.1"/>
    </source>
</evidence>
<dbReference type="PANTHER" id="PTHR15682">
    <property type="entry name" value="UNHEALTHY RIBOSOME BIOGENESIS PROTEIN 2 HOMOLOG"/>
    <property type="match status" value="1"/>
</dbReference>
<feature type="domain" description="Nucleolar 27S pre-rRNA processing Urb2/Npa2 C-terminal" evidence="1">
    <location>
        <begin position="122"/>
        <end position="316"/>
    </location>
</feature>
<dbReference type="GO" id="GO:0042254">
    <property type="term" value="P:ribosome biogenesis"/>
    <property type="evidence" value="ECO:0007669"/>
    <property type="project" value="TreeGrafter"/>
</dbReference>
<dbReference type="GeneTree" id="ENSGT00390000009258"/>
<proteinExistence type="predicted"/>
<dbReference type="Proteomes" id="UP000264820">
    <property type="component" value="Unplaced"/>
</dbReference>
<dbReference type="Pfam" id="PF10441">
    <property type="entry name" value="Urb2"/>
    <property type="match status" value="1"/>
</dbReference>
<dbReference type="OMA" id="WAYLDEI"/>
<dbReference type="InterPro" id="IPR018849">
    <property type="entry name" value="Urb2/Npa2_C"/>
</dbReference>
<dbReference type="InterPro" id="IPR052609">
    <property type="entry name" value="Ribosome_Biogenesis_Reg"/>
</dbReference>
<dbReference type="Ensembl" id="ENSHCOT00000017439.1">
    <property type="protein sequence ID" value="ENSHCOP00000010879.1"/>
    <property type="gene ID" value="ENSHCOG00000013583.1"/>
</dbReference>
<dbReference type="PANTHER" id="PTHR15682:SF2">
    <property type="entry name" value="UNHEALTHY RIBOSOME BIOGENESIS PROTEIN 2 HOMOLOG"/>
    <property type="match status" value="1"/>
</dbReference>
<dbReference type="AlphaFoldDB" id="A0A3Q3DFL0"/>
<evidence type="ECO:0000313" key="3">
    <source>
        <dbReference type="Proteomes" id="UP000264820"/>
    </source>
</evidence>
<accession>A0A3Q3DFL0</accession>
<dbReference type="GO" id="GO:0005730">
    <property type="term" value="C:nucleolus"/>
    <property type="evidence" value="ECO:0007669"/>
    <property type="project" value="TreeGrafter"/>
</dbReference>
<evidence type="ECO:0000259" key="1">
    <source>
        <dbReference type="Pfam" id="PF10441"/>
    </source>
</evidence>
<organism evidence="2 3">
    <name type="scientific">Hippocampus comes</name>
    <name type="common">Tiger tail seahorse</name>
    <dbReference type="NCBI Taxonomy" id="109280"/>
    <lineage>
        <taxon>Eukaryota</taxon>
        <taxon>Metazoa</taxon>
        <taxon>Chordata</taxon>
        <taxon>Craniata</taxon>
        <taxon>Vertebrata</taxon>
        <taxon>Euteleostomi</taxon>
        <taxon>Actinopterygii</taxon>
        <taxon>Neopterygii</taxon>
        <taxon>Teleostei</taxon>
        <taxon>Neoteleostei</taxon>
        <taxon>Acanthomorphata</taxon>
        <taxon>Syngnathiaria</taxon>
        <taxon>Syngnathiformes</taxon>
        <taxon>Syngnathoidei</taxon>
        <taxon>Syngnathidae</taxon>
        <taxon>Hippocampus</taxon>
    </lineage>
</organism>
<protein>
    <recommendedName>
        <fullName evidence="1">Nucleolar 27S pre-rRNA processing Urb2/Npa2 C-terminal domain-containing protein</fullName>
    </recommendedName>
</protein>
<name>A0A3Q3DFL0_HIPCM</name>
<sequence>MAAIYSGIHLKLKSPHTPWEDKLKLARFAWISSQCLLPNKEQVLLDWCTYALTGWYNKKVELSQTVLEGLWSCLNDFLHSRKLHVTIKEGKPVSVRLNMAQFLVRSSSQVTSLAVTFTIPTVTAMTTLLRQGEGLIRNSHHVVLVLGALHAVPLDHLTAVVYQSAFLAIHEALFAIIQCHTQVMLNAAPSFLNVFYRLVTSIMQEGRQRGAADTGGESEVYLQCSRLVERMYSHIAAISENFTTLSAFMVAQYVTELQKVTLRSDIKLRLTEGIYHILDLCLEHDIKFLTTGLQTGVREVFNELYSSYTHYHKPKRQGEDKYTV</sequence>
<reference evidence="2" key="2">
    <citation type="submission" date="2025-09" db="UniProtKB">
        <authorList>
            <consortium name="Ensembl"/>
        </authorList>
    </citation>
    <scope>IDENTIFICATION</scope>
</reference>
<reference evidence="2" key="1">
    <citation type="submission" date="2025-08" db="UniProtKB">
        <authorList>
            <consortium name="Ensembl"/>
        </authorList>
    </citation>
    <scope>IDENTIFICATION</scope>
</reference>